<dbReference type="Proteomes" id="UP001195483">
    <property type="component" value="Unassembled WGS sequence"/>
</dbReference>
<evidence type="ECO:0000313" key="2">
    <source>
        <dbReference type="Proteomes" id="UP001195483"/>
    </source>
</evidence>
<reference evidence="1" key="2">
    <citation type="journal article" date="2021" name="Genome Biol. Evol.">
        <title>Developing a high-quality reference genome for a parasitic bivalve with doubly uniparental inheritance (Bivalvia: Unionida).</title>
        <authorList>
            <person name="Smith C.H."/>
        </authorList>
    </citation>
    <scope>NUCLEOTIDE SEQUENCE</scope>
    <source>
        <strain evidence="1">CHS0354</strain>
        <tissue evidence="1">Mantle</tissue>
    </source>
</reference>
<organism evidence="1 2">
    <name type="scientific">Potamilus streckersoni</name>
    <dbReference type="NCBI Taxonomy" id="2493646"/>
    <lineage>
        <taxon>Eukaryota</taxon>
        <taxon>Metazoa</taxon>
        <taxon>Spiralia</taxon>
        <taxon>Lophotrochozoa</taxon>
        <taxon>Mollusca</taxon>
        <taxon>Bivalvia</taxon>
        <taxon>Autobranchia</taxon>
        <taxon>Heteroconchia</taxon>
        <taxon>Palaeoheterodonta</taxon>
        <taxon>Unionida</taxon>
        <taxon>Unionoidea</taxon>
        <taxon>Unionidae</taxon>
        <taxon>Ambleminae</taxon>
        <taxon>Lampsilini</taxon>
        <taxon>Potamilus</taxon>
    </lineage>
</organism>
<keyword evidence="2" id="KW-1185">Reference proteome</keyword>
<gene>
    <name evidence="1" type="ORF">CHS0354_011942</name>
</gene>
<reference evidence="1" key="3">
    <citation type="submission" date="2023-05" db="EMBL/GenBank/DDBJ databases">
        <authorList>
            <person name="Smith C.H."/>
        </authorList>
    </citation>
    <scope>NUCLEOTIDE SEQUENCE</scope>
    <source>
        <strain evidence="1">CHS0354</strain>
        <tissue evidence="1">Mantle</tissue>
    </source>
</reference>
<dbReference type="AlphaFoldDB" id="A0AAE0T0V8"/>
<comment type="caution">
    <text evidence="1">The sequence shown here is derived from an EMBL/GenBank/DDBJ whole genome shotgun (WGS) entry which is preliminary data.</text>
</comment>
<sequence length="87" mass="9899">MTYRLKSSESLAIALKRFRERLGKPKRLRPLTEPMRLKRGTTSSINITNVAVAEKEENEKYSNLPPQEGWTHLVRFKAMGPQTGSNG</sequence>
<reference evidence="1" key="1">
    <citation type="journal article" date="2021" name="Genome Biol. Evol.">
        <title>A High-Quality Reference Genome for a Parasitic Bivalve with Doubly Uniparental Inheritance (Bivalvia: Unionida).</title>
        <authorList>
            <person name="Smith C.H."/>
        </authorList>
    </citation>
    <scope>NUCLEOTIDE SEQUENCE</scope>
    <source>
        <strain evidence="1">CHS0354</strain>
    </source>
</reference>
<dbReference type="EMBL" id="JAEAOA010000734">
    <property type="protein sequence ID" value="KAK3601339.1"/>
    <property type="molecule type" value="Genomic_DNA"/>
</dbReference>
<evidence type="ECO:0000313" key="1">
    <source>
        <dbReference type="EMBL" id="KAK3601339.1"/>
    </source>
</evidence>
<protein>
    <submittedName>
        <fullName evidence="1">Uncharacterized protein</fullName>
    </submittedName>
</protein>
<proteinExistence type="predicted"/>
<name>A0AAE0T0V8_9BIVA</name>
<accession>A0AAE0T0V8</accession>